<dbReference type="Proteomes" id="UP000695000">
    <property type="component" value="Unplaced"/>
</dbReference>
<gene>
    <name evidence="3" type="primary">LOC108560982</name>
</gene>
<dbReference type="RefSeq" id="XP_017774211.1">
    <property type="nucleotide sequence ID" value="XM_017918722.1"/>
</dbReference>
<dbReference type="InterPro" id="IPR016534">
    <property type="entry name" value="VPS16"/>
</dbReference>
<dbReference type="PANTHER" id="PTHR12811">
    <property type="entry name" value="VACUOLAR PROTEIN SORTING VPS16"/>
    <property type="match status" value="1"/>
</dbReference>
<organism evidence="2 3">
    <name type="scientific">Nicrophorus vespilloides</name>
    <name type="common">Boreal carrion beetle</name>
    <dbReference type="NCBI Taxonomy" id="110193"/>
    <lineage>
        <taxon>Eukaryota</taxon>
        <taxon>Metazoa</taxon>
        <taxon>Ecdysozoa</taxon>
        <taxon>Arthropoda</taxon>
        <taxon>Hexapoda</taxon>
        <taxon>Insecta</taxon>
        <taxon>Pterygota</taxon>
        <taxon>Neoptera</taxon>
        <taxon>Endopterygota</taxon>
        <taxon>Coleoptera</taxon>
        <taxon>Polyphaga</taxon>
        <taxon>Staphyliniformia</taxon>
        <taxon>Silphidae</taxon>
        <taxon>Nicrophorinae</taxon>
        <taxon>Nicrophorus</taxon>
    </lineage>
</organism>
<dbReference type="InterPro" id="IPR006925">
    <property type="entry name" value="Vps16_C"/>
</dbReference>
<feature type="domain" description="Vps16 C-terminal" evidence="1">
    <location>
        <begin position="2"/>
        <end position="89"/>
    </location>
</feature>
<protein>
    <submittedName>
        <fullName evidence="3">Vacuolar protein sorting-associated protein 16 homolog</fullName>
    </submittedName>
</protein>
<evidence type="ECO:0000313" key="2">
    <source>
        <dbReference type="Proteomes" id="UP000695000"/>
    </source>
</evidence>
<evidence type="ECO:0000313" key="3">
    <source>
        <dbReference type="RefSeq" id="XP_017774211.1"/>
    </source>
</evidence>
<evidence type="ECO:0000259" key="1">
    <source>
        <dbReference type="Pfam" id="PF04840"/>
    </source>
</evidence>
<proteinExistence type="predicted"/>
<reference evidence="3" key="1">
    <citation type="submission" date="2025-08" db="UniProtKB">
        <authorList>
            <consortium name="RefSeq"/>
        </authorList>
    </citation>
    <scope>IDENTIFICATION</scope>
    <source>
        <tissue evidence="3">Whole Larva</tissue>
    </source>
</reference>
<dbReference type="Pfam" id="PF04840">
    <property type="entry name" value="Vps16_C"/>
    <property type="match status" value="1"/>
</dbReference>
<accession>A0ABM1MI11</accession>
<sequence length="105" mass="12097">MADLKKWEELDKFSKFKKSPIGYAPFVDVCLAKGKHDEAVKYLPRIADDIKFKYYVKANELDDAAQIAFEQRDMQGLLLVQSKCPPQSELSEKINSLCVQLRSRK</sequence>
<dbReference type="PANTHER" id="PTHR12811:SF0">
    <property type="entry name" value="VACUOLAR PROTEIN SORTING-ASSOCIATED PROTEIN 16 HOMOLOG"/>
    <property type="match status" value="1"/>
</dbReference>
<keyword evidence="2" id="KW-1185">Reference proteome</keyword>
<dbReference type="GeneID" id="108560982"/>
<name>A0ABM1MI11_NICVS</name>